<dbReference type="Proteomes" id="UP000737391">
    <property type="component" value="Unassembled WGS sequence"/>
</dbReference>
<evidence type="ECO:0000313" key="3">
    <source>
        <dbReference type="Proteomes" id="UP000737391"/>
    </source>
</evidence>
<gene>
    <name evidence="2" type="ORF">FAGAP_4180</name>
</gene>
<dbReference type="EMBL" id="LUFC02000245">
    <property type="protein sequence ID" value="KAF4499630.1"/>
    <property type="molecule type" value="Genomic_DNA"/>
</dbReference>
<dbReference type="AlphaFoldDB" id="A0A9P5BFM8"/>
<sequence>MNEKATISEASDPPQTLAGNARGRLEPPAFAAVDYEGLWFSKLTRASKPEFLHHHTIILNGATKAEEYGELIHWDSHPDAEEWALREGPAYFSKQFREMLDHREEMLPDSNGNPHPVLQPYRINTLWSRVICNMVMHAYSNLQAFTILYGKVISLIELEQNAHKDIDPAKDLPAKYFGHLMLFKFFLDQAVEVPLEQLEHSSFATPPVRKHFVRMPPPDPYTSDMNVIPRSQKKITGVDKQVMYLIHTLWQDSWGLFIARLPLTVDELERLIQSDPKADALISGHVAKILGDIAIIGRCLKQLELYQPWAAQFDQAIDSDIELYQKCWGRIRGNYGQLNEAFLRREFDEAARLAEPSGGKFTYPYSKRRTKETVDALRRAEANLDIVWAKIKGDPTEPAPTEEVTLPAVQAEPATEATQPTFAVDAKALKVFRTLFFDPEVTSTPGLIPWNDLLYAMAATGLKIEKLYGSVWQLTPTQLDVERGIHFHEPHPMGKIPFETARRHGRRLARAYDWHGDLGILTYSAAIAPTSPCMRP</sequence>
<dbReference type="PANTHER" id="PTHR40788">
    <property type="entry name" value="CLR5 DOMAIN-CONTAINING PROTEIN-RELATED"/>
    <property type="match status" value="1"/>
</dbReference>
<dbReference type="OrthoDB" id="2922289at2759"/>
<accession>A0A9P5BFM8</accession>
<proteinExistence type="predicted"/>
<evidence type="ECO:0000313" key="2">
    <source>
        <dbReference type="EMBL" id="KAF4499630.1"/>
    </source>
</evidence>
<dbReference type="PANTHER" id="PTHR40788:SF2">
    <property type="entry name" value="CLR5 DOMAIN-CONTAINING PROTEIN"/>
    <property type="match status" value="1"/>
</dbReference>
<comment type="caution">
    <text evidence="2">The sequence shown here is derived from an EMBL/GenBank/DDBJ whole genome shotgun (WGS) entry which is preliminary data.</text>
</comment>
<name>A0A9P5BFM8_9HYPO</name>
<reference evidence="2" key="1">
    <citation type="submission" date="2020-01" db="EMBL/GenBank/DDBJ databases">
        <title>Identification and distribution of gene clusters putatively required for synthesis of sphingolipid metabolism inhibitors in phylogenetically diverse species of the filamentous fungus Fusarium.</title>
        <authorList>
            <person name="Kim H.-S."/>
            <person name="Busman M."/>
            <person name="Brown D.W."/>
            <person name="Divon H."/>
            <person name="Uhlig S."/>
            <person name="Proctor R.H."/>
        </authorList>
    </citation>
    <scope>NUCLEOTIDE SEQUENCE</scope>
    <source>
        <strain evidence="2">NRRL 31653</strain>
    </source>
</reference>
<organism evidence="2 3">
    <name type="scientific">Fusarium agapanthi</name>
    <dbReference type="NCBI Taxonomy" id="1803897"/>
    <lineage>
        <taxon>Eukaryota</taxon>
        <taxon>Fungi</taxon>
        <taxon>Dikarya</taxon>
        <taxon>Ascomycota</taxon>
        <taxon>Pezizomycotina</taxon>
        <taxon>Sordariomycetes</taxon>
        <taxon>Hypocreomycetidae</taxon>
        <taxon>Hypocreales</taxon>
        <taxon>Nectriaceae</taxon>
        <taxon>Fusarium</taxon>
        <taxon>Fusarium fujikuroi species complex</taxon>
    </lineage>
</organism>
<protein>
    <submittedName>
        <fullName evidence="2">Uncharacterized protein</fullName>
    </submittedName>
</protein>
<feature type="region of interest" description="Disordered" evidence="1">
    <location>
        <begin position="1"/>
        <end position="23"/>
    </location>
</feature>
<evidence type="ECO:0000256" key="1">
    <source>
        <dbReference type="SAM" id="MobiDB-lite"/>
    </source>
</evidence>
<keyword evidence="3" id="KW-1185">Reference proteome</keyword>